<dbReference type="PANTHER" id="PTHR16195">
    <property type="entry name" value="ZINC FINGER CCHC DOMAIN CONTAINING PROTEIN"/>
    <property type="match status" value="1"/>
</dbReference>
<dbReference type="PROSITE" id="PS50158">
    <property type="entry name" value="ZF_CCHC"/>
    <property type="match status" value="1"/>
</dbReference>
<proteinExistence type="predicted"/>
<dbReference type="InterPro" id="IPR001878">
    <property type="entry name" value="Znf_CCHC"/>
</dbReference>
<organism evidence="4 5">
    <name type="scientific">Galleria mellonella</name>
    <name type="common">Greater wax moth</name>
    <dbReference type="NCBI Taxonomy" id="7137"/>
    <lineage>
        <taxon>Eukaryota</taxon>
        <taxon>Metazoa</taxon>
        <taxon>Ecdysozoa</taxon>
        <taxon>Arthropoda</taxon>
        <taxon>Hexapoda</taxon>
        <taxon>Insecta</taxon>
        <taxon>Pterygota</taxon>
        <taxon>Neoptera</taxon>
        <taxon>Endopterygota</taxon>
        <taxon>Lepidoptera</taxon>
        <taxon>Glossata</taxon>
        <taxon>Ditrysia</taxon>
        <taxon>Pyraloidea</taxon>
        <taxon>Pyralidae</taxon>
        <taxon>Galleriinae</taxon>
        <taxon>Galleria</taxon>
    </lineage>
</organism>
<dbReference type="GO" id="GO:0003676">
    <property type="term" value="F:nucleic acid binding"/>
    <property type="evidence" value="ECO:0007669"/>
    <property type="project" value="InterPro"/>
</dbReference>
<dbReference type="InterPro" id="IPR058599">
    <property type="entry name" value="PHAT_Smg/ZCCHC2-like"/>
</dbReference>
<dbReference type="KEGG" id="gmw:113516841"/>
<protein>
    <submittedName>
        <fullName evidence="5">Uncharacterized protein LOC113516841 isoform X1</fullName>
    </submittedName>
</protein>
<dbReference type="Pfam" id="PF26034">
    <property type="entry name" value="PHAT_SMAUG"/>
    <property type="match status" value="1"/>
</dbReference>
<keyword evidence="1" id="KW-0862">Zinc</keyword>
<evidence type="ECO:0000313" key="5">
    <source>
        <dbReference type="RefSeq" id="XP_026757117.1"/>
    </source>
</evidence>
<dbReference type="Pfam" id="PF25479">
    <property type="entry name" value="Vts1"/>
    <property type="match status" value="1"/>
</dbReference>
<evidence type="ECO:0000256" key="1">
    <source>
        <dbReference type="PROSITE-ProRule" id="PRU00047"/>
    </source>
</evidence>
<reference evidence="5" key="1">
    <citation type="submission" date="2025-08" db="UniProtKB">
        <authorList>
            <consortium name="RefSeq"/>
        </authorList>
    </citation>
    <scope>IDENTIFICATION</scope>
    <source>
        <tissue evidence="5">Whole larvae</tissue>
    </source>
</reference>
<dbReference type="GeneID" id="113516841"/>
<sequence>MVCKEDVVSWFKELESYKRIDAMCTLLNMCLPFELRFIGTYLEELGKRDFQELRGAELRANNPTDLAADIGGANTDPRTRRKMALYVSLLRSCNFACATTLYNAMVSLEQSGLLKGLYGELLEEILLLYTMALHHPAFTFDQKSHFGEILEKLKLEDQRIQFQEQQEHINVAPVSVCHTQSSVTPNMSVPPPSLSSLGPPGIMFVKTPGVQPPSTDAVPELGSPPVLTSTGGVMPMLGEVSHPPPGLPMPQYNMGEYMGQHPWPGNIIVPQPLEVLNYPPSAGGGAGTGGGGGAPTSPLVSSPGDSRTASPRTRRRMSRDRSPPPPTSIPDQPLALHLAVNFENLALAEQVEGVDRLQRRHNIGDERLREFSVVQQYRSLEKLNGVRKRAGAYYPGTRSSSDSGSSAASSPPGTPAPPQRRATPSAPPHLPFVPYPRPYAYPAPPPPFRPPPPPFANGEPPPFPAPNPYPGFVPVLYAPPKLSCWNCGAAGHAGHECKEPSMEEMTRAGGYQLDFGGAPPEPAEK</sequence>
<dbReference type="FunCoup" id="A0A6J1WPV8">
    <property type="interactions" value="11"/>
</dbReference>
<keyword evidence="1" id="KW-0479">Metal-binding</keyword>
<evidence type="ECO:0000259" key="3">
    <source>
        <dbReference type="PROSITE" id="PS50158"/>
    </source>
</evidence>
<name>A0A6J1WPV8_GALME</name>
<accession>A0A6J1WPV8</accession>
<dbReference type="GO" id="GO:0008270">
    <property type="term" value="F:zinc ion binding"/>
    <property type="evidence" value="ECO:0007669"/>
    <property type="project" value="UniProtKB-KW"/>
</dbReference>
<dbReference type="InParanoid" id="A0A6J1WPV8"/>
<dbReference type="InterPro" id="IPR042344">
    <property type="entry name" value="ZCCHC14"/>
</dbReference>
<evidence type="ECO:0000313" key="4">
    <source>
        <dbReference type="Proteomes" id="UP001652740"/>
    </source>
</evidence>
<dbReference type="RefSeq" id="XP_026757117.1">
    <property type="nucleotide sequence ID" value="XM_026901316.3"/>
</dbReference>
<feature type="region of interest" description="Disordered" evidence="2">
    <location>
        <begin position="279"/>
        <end position="332"/>
    </location>
</feature>
<feature type="region of interest" description="Disordered" evidence="2">
    <location>
        <begin position="392"/>
        <end position="431"/>
    </location>
</feature>
<feature type="compositionally biased region" description="Low complexity" evidence="2">
    <location>
        <begin position="395"/>
        <end position="411"/>
    </location>
</feature>
<gene>
    <name evidence="5" type="primary">LOC113516841</name>
</gene>
<evidence type="ECO:0000256" key="2">
    <source>
        <dbReference type="SAM" id="MobiDB-lite"/>
    </source>
</evidence>
<dbReference type="Proteomes" id="UP001652740">
    <property type="component" value="Unplaced"/>
</dbReference>
<keyword evidence="1" id="KW-0863">Zinc-finger</keyword>
<dbReference type="PANTHER" id="PTHR16195:SF16">
    <property type="entry name" value="ZINC FINGER CCHC DOMAIN-CONTAINING PROTEIN 14"/>
    <property type="match status" value="1"/>
</dbReference>
<dbReference type="OrthoDB" id="6361509at2759"/>
<keyword evidence="4" id="KW-1185">Reference proteome</keyword>
<feature type="domain" description="CCHC-type" evidence="3">
    <location>
        <begin position="484"/>
        <end position="499"/>
    </location>
</feature>
<dbReference type="AlphaFoldDB" id="A0A6J1WPV8"/>
<feature type="compositionally biased region" description="Gly residues" evidence="2">
    <location>
        <begin position="282"/>
        <end position="294"/>
    </location>
</feature>
<dbReference type="InterPro" id="IPR057327">
    <property type="entry name" value="Vts1_dom"/>
</dbReference>